<dbReference type="RefSeq" id="WP_012647361.1">
    <property type="nucleotide sequence ID" value="NC_011979.1"/>
</dbReference>
<feature type="region of interest" description="Disordered" evidence="4">
    <location>
        <begin position="146"/>
        <end position="172"/>
    </location>
</feature>
<keyword evidence="7" id="KW-1185">Reference proteome</keyword>
<evidence type="ECO:0000256" key="1">
    <source>
        <dbReference type="ARBA" id="ARBA00022448"/>
    </source>
</evidence>
<evidence type="ECO:0000256" key="3">
    <source>
        <dbReference type="ARBA" id="ARBA00022764"/>
    </source>
</evidence>
<dbReference type="InterPro" id="IPR052037">
    <property type="entry name" value="LPS_export_LptA"/>
</dbReference>
<dbReference type="KEGG" id="geo:Geob_2278"/>
<dbReference type="Proteomes" id="UP000007721">
    <property type="component" value="Chromosome"/>
</dbReference>
<reference evidence="6 7" key="1">
    <citation type="submission" date="2009-01" db="EMBL/GenBank/DDBJ databases">
        <title>Complete sequence of Geobacter sp. FRC-32.</title>
        <authorList>
            <consortium name="US DOE Joint Genome Institute"/>
            <person name="Lucas S."/>
            <person name="Copeland A."/>
            <person name="Lapidus A."/>
            <person name="Glavina del Rio T."/>
            <person name="Dalin E."/>
            <person name="Tice H."/>
            <person name="Bruce D."/>
            <person name="Goodwin L."/>
            <person name="Pitluck S."/>
            <person name="Saunders E."/>
            <person name="Brettin T."/>
            <person name="Detter J.C."/>
            <person name="Han C."/>
            <person name="Larimer F."/>
            <person name="Land M."/>
            <person name="Hauser L."/>
            <person name="Kyrpides N."/>
            <person name="Ovchinnikova G."/>
            <person name="Kostka J."/>
            <person name="Richardson P."/>
        </authorList>
    </citation>
    <scope>NUCLEOTIDE SEQUENCE [LARGE SCALE GENOMIC DNA]</scope>
    <source>
        <strain evidence="7">DSM 22248 / JCM 15807 / FRC-32</strain>
    </source>
</reference>
<proteinExistence type="predicted"/>
<dbReference type="NCBIfam" id="TIGR03002">
    <property type="entry name" value="outer_YhbN_LptA"/>
    <property type="match status" value="1"/>
</dbReference>
<organism evidence="6 7">
    <name type="scientific">Geotalea daltonii (strain DSM 22248 / JCM 15807 / FRC-32)</name>
    <name type="common">Geobacter daltonii</name>
    <dbReference type="NCBI Taxonomy" id="316067"/>
    <lineage>
        <taxon>Bacteria</taxon>
        <taxon>Pseudomonadati</taxon>
        <taxon>Thermodesulfobacteriota</taxon>
        <taxon>Desulfuromonadia</taxon>
        <taxon>Geobacterales</taxon>
        <taxon>Geobacteraceae</taxon>
        <taxon>Geotalea</taxon>
    </lineage>
</organism>
<accession>B9M9R0</accession>
<dbReference type="GO" id="GO:0001530">
    <property type="term" value="F:lipopolysaccharide binding"/>
    <property type="evidence" value="ECO:0007669"/>
    <property type="project" value="InterPro"/>
</dbReference>
<dbReference type="GO" id="GO:0009279">
    <property type="term" value="C:cell outer membrane"/>
    <property type="evidence" value="ECO:0007669"/>
    <property type="project" value="TreeGrafter"/>
</dbReference>
<dbReference type="STRING" id="316067.Geob_2278"/>
<evidence type="ECO:0000259" key="5">
    <source>
        <dbReference type="Pfam" id="PF03968"/>
    </source>
</evidence>
<dbReference type="GO" id="GO:0017089">
    <property type="term" value="F:glycolipid transfer activity"/>
    <property type="evidence" value="ECO:0007669"/>
    <property type="project" value="TreeGrafter"/>
</dbReference>
<evidence type="ECO:0000313" key="6">
    <source>
        <dbReference type="EMBL" id="ACM20632.1"/>
    </source>
</evidence>
<evidence type="ECO:0000256" key="4">
    <source>
        <dbReference type="SAM" id="MobiDB-lite"/>
    </source>
</evidence>
<sequence length="172" mass="18433">MINKISSAFTILLVLTATVFASGLSGSLRSNQPIKIKSDELFTDTANRTATFVGKVSARQGDLIIYSEKLIIKYSEKDQDVDSVEASGNVRVIQGDRQATAGHAVYDNKAGKIVFDVSPKVFQGNNIVSGKVITYFVEEQRSVVTGGGNGADARVEAEIHPRGRGKDGNSKP</sequence>
<dbReference type="AlphaFoldDB" id="B9M9R0"/>
<dbReference type="Pfam" id="PF03968">
    <property type="entry name" value="LptD_N"/>
    <property type="match status" value="1"/>
</dbReference>
<dbReference type="GO" id="GO:0015920">
    <property type="term" value="P:lipopolysaccharide transport"/>
    <property type="evidence" value="ECO:0007669"/>
    <property type="project" value="InterPro"/>
</dbReference>
<dbReference type="HOGENOM" id="CLU_095993_7_1_7"/>
<feature type="compositionally biased region" description="Basic and acidic residues" evidence="4">
    <location>
        <begin position="153"/>
        <end position="172"/>
    </location>
</feature>
<dbReference type="PANTHER" id="PTHR36504:SF1">
    <property type="entry name" value="LIPOPOLYSACCHARIDE EXPORT SYSTEM PROTEIN LPTA"/>
    <property type="match status" value="1"/>
</dbReference>
<dbReference type="PANTHER" id="PTHR36504">
    <property type="entry name" value="LIPOPOLYSACCHARIDE EXPORT SYSTEM PROTEIN LPTA"/>
    <property type="match status" value="1"/>
</dbReference>
<name>B9M9R0_GEODF</name>
<evidence type="ECO:0000256" key="2">
    <source>
        <dbReference type="ARBA" id="ARBA00022729"/>
    </source>
</evidence>
<dbReference type="InterPro" id="IPR014340">
    <property type="entry name" value="LptA"/>
</dbReference>
<gene>
    <name evidence="6" type="primary">lptA</name>
    <name evidence="6" type="ordered locus">Geob_2278</name>
</gene>
<dbReference type="InterPro" id="IPR005653">
    <property type="entry name" value="OstA-like_N"/>
</dbReference>
<dbReference type="GO" id="GO:0030288">
    <property type="term" value="C:outer membrane-bounded periplasmic space"/>
    <property type="evidence" value="ECO:0007669"/>
    <property type="project" value="TreeGrafter"/>
</dbReference>
<dbReference type="eggNOG" id="COG1934">
    <property type="taxonomic scope" value="Bacteria"/>
</dbReference>
<keyword evidence="1" id="KW-0813">Transport</keyword>
<keyword evidence="2" id="KW-0732">Signal</keyword>
<evidence type="ECO:0000313" key="7">
    <source>
        <dbReference type="Proteomes" id="UP000007721"/>
    </source>
</evidence>
<protein>
    <submittedName>
        <fullName evidence="6">Lipopolysaccharide ABC transporter, periplasmic protein LptA</fullName>
    </submittedName>
</protein>
<dbReference type="Gene3D" id="2.60.450.10">
    <property type="entry name" value="Lipopolysaccharide (LPS) transport protein A like domain"/>
    <property type="match status" value="1"/>
</dbReference>
<keyword evidence="3" id="KW-0574">Periplasm</keyword>
<dbReference type="EMBL" id="CP001390">
    <property type="protein sequence ID" value="ACM20632.1"/>
    <property type="molecule type" value="Genomic_DNA"/>
</dbReference>
<feature type="domain" description="Organic solvent tolerance-like N-terminal" evidence="5">
    <location>
        <begin position="35"/>
        <end position="140"/>
    </location>
</feature>